<reference evidence="1 2" key="1">
    <citation type="submission" date="2021-06" db="EMBL/GenBank/DDBJ databases">
        <title>Caerostris darwini draft genome.</title>
        <authorList>
            <person name="Kono N."/>
            <person name="Arakawa K."/>
        </authorList>
    </citation>
    <scope>NUCLEOTIDE SEQUENCE [LARGE SCALE GENOMIC DNA]</scope>
</reference>
<proteinExistence type="predicted"/>
<keyword evidence="2" id="KW-1185">Reference proteome</keyword>
<accession>A0AAV4T4H6</accession>
<sequence length="64" mass="7260">PWDCSFQERGGPCNLLDNRFSQEAVEWSLGQTASRWSRCGEPEKKHSYRSSVILSSPVNSSKSR</sequence>
<evidence type="ECO:0000313" key="2">
    <source>
        <dbReference type="Proteomes" id="UP001054837"/>
    </source>
</evidence>
<protein>
    <submittedName>
        <fullName evidence="1">Uncharacterized protein</fullName>
    </submittedName>
</protein>
<organism evidence="1 2">
    <name type="scientific">Caerostris darwini</name>
    <dbReference type="NCBI Taxonomy" id="1538125"/>
    <lineage>
        <taxon>Eukaryota</taxon>
        <taxon>Metazoa</taxon>
        <taxon>Ecdysozoa</taxon>
        <taxon>Arthropoda</taxon>
        <taxon>Chelicerata</taxon>
        <taxon>Arachnida</taxon>
        <taxon>Araneae</taxon>
        <taxon>Araneomorphae</taxon>
        <taxon>Entelegynae</taxon>
        <taxon>Araneoidea</taxon>
        <taxon>Araneidae</taxon>
        <taxon>Caerostris</taxon>
    </lineage>
</organism>
<name>A0AAV4T4H6_9ARAC</name>
<comment type="caution">
    <text evidence="1">The sequence shown here is derived from an EMBL/GenBank/DDBJ whole genome shotgun (WGS) entry which is preliminary data.</text>
</comment>
<gene>
    <name evidence="1" type="ORF">CDAR_584581</name>
</gene>
<dbReference type="Proteomes" id="UP001054837">
    <property type="component" value="Unassembled WGS sequence"/>
</dbReference>
<dbReference type="AlphaFoldDB" id="A0AAV4T4H6"/>
<dbReference type="EMBL" id="BPLQ01008670">
    <property type="protein sequence ID" value="GIY38793.1"/>
    <property type="molecule type" value="Genomic_DNA"/>
</dbReference>
<evidence type="ECO:0000313" key="1">
    <source>
        <dbReference type="EMBL" id="GIY38793.1"/>
    </source>
</evidence>
<feature type="non-terminal residue" evidence="1">
    <location>
        <position position="1"/>
    </location>
</feature>